<dbReference type="PANTHER" id="PTHR42879:SF6">
    <property type="entry name" value="NADPH-DEPENDENT REDUCTASE BACG"/>
    <property type="match status" value="1"/>
</dbReference>
<dbReference type="PRINTS" id="PR00081">
    <property type="entry name" value="GDHRDH"/>
</dbReference>
<dbReference type="KEGG" id="hdf:AArcSl_1408"/>
<name>A0A343TIW7_9EURY</name>
<evidence type="ECO:0000256" key="1">
    <source>
        <dbReference type="ARBA" id="ARBA00006484"/>
    </source>
</evidence>
<protein>
    <submittedName>
        <fullName evidence="2">Short-chain dehydrogenase</fullName>
    </submittedName>
</protein>
<evidence type="ECO:0000313" key="3">
    <source>
        <dbReference type="Proteomes" id="UP000263012"/>
    </source>
</evidence>
<gene>
    <name evidence="2" type="ORF">AArcSl_1408</name>
</gene>
<organism evidence="2 3">
    <name type="scientific">Halalkaliarchaeum desulfuricum</name>
    <dbReference type="NCBI Taxonomy" id="2055893"/>
    <lineage>
        <taxon>Archaea</taxon>
        <taxon>Methanobacteriati</taxon>
        <taxon>Methanobacteriota</taxon>
        <taxon>Stenosarchaea group</taxon>
        <taxon>Halobacteria</taxon>
        <taxon>Halobacteriales</taxon>
        <taxon>Haloferacaceae</taxon>
        <taxon>Halalkaliarchaeum</taxon>
    </lineage>
</organism>
<dbReference type="CDD" id="cd05344">
    <property type="entry name" value="BKR_like_SDR_like"/>
    <property type="match status" value="1"/>
</dbReference>
<dbReference type="Proteomes" id="UP000263012">
    <property type="component" value="Chromosome"/>
</dbReference>
<comment type="similarity">
    <text evidence="1">Belongs to the short-chain dehydrogenases/reductases (SDR) family.</text>
</comment>
<dbReference type="OrthoDB" id="7442at2157"/>
<dbReference type="PANTHER" id="PTHR42879">
    <property type="entry name" value="3-OXOACYL-(ACYL-CARRIER-PROTEIN) REDUCTASE"/>
    <property type="match status" value="1"/>
</dbReference>
<dbReference type="InterPro" id="IPR002347">
    <property type="entry name" value="SDR_fam"/>
</dbReference>
<evidence type="ECO:0000313" key="2">
    <source>
        <dbReference type="EMBL" id="AUX09039.1"/>
    </source>
</evidence>
<dbReference type="AlphaFoldDB" id="A0A343TIW7"/>
<dbReference type="InterPro" id="IPR036291">
    <property type="entry name" value="NAD(P)-bd_dom_sf"/>
</dbReference>
<dbReference type="GeneID" id="37877757"/>
<proteinExistence type="inferred from homology"/>
<keyword evidence="3" id="KW-1185">Reference proteome</keyword>
<dbReference type="EMBL" id="CP025066">
    <property type="protein sequence ID" value="AUX09039.1"/>
    <property type="molecule type" value="Genomic_DNA"/>
</dbReference>
<dbReference type="InterPro" id="IPR050259">
    <property type="entry name" value="SDR"/>
</dbReference>
<dbReference type="RefSeq" id="WP_119816963.1">
    <property type="nucleotide sequence ID" value="NZ_CP025066.1"/>
</dbReference>
<dbReference type="FunFam" id="3.40.50.720:FF:000084">
    <property type="entry name" value="Short-chain dehydrogenase reductase"/>
    <property type="match status" value="1"/>
</dbReference>
<accession>A0A343TIW7</accession>
<dbReference type="SUPFAM" id="SSF51735">
    <property type="entry name" value="NAD(P)-binding Rossmann-fold domains"/>
    <property type="match status" value="1"/>
</dbReference>
<dbReference type="Gene3D" id="3.40.50.720">
    <property type="entry name" value="NAD(P)-binding Rossmann-like Domain"/>
    <property type="match status" value="1"/>
</dbReference>
<dbReference type="Pfam" id="PF13561">
    <property type="entry name" value="adh_short_C2"/>
    <property type="match status" value="1"/>
</dbReference>
<reference evidence="3" key="1">
    <citation type="submission" date="2017-11" db="EMBL/GenBank/DDBJ databases">
        <title>Phenotypic and genomic properties of facultatively anaerobic sulfur-reducing natronoarchaea from hypersaline soda lakes.</title>
        <authorList>
            <person name="Sorokin D.Y."/>
            <person name="Kublanov I.V."/>
            <person name="Roman P."/>
            <person name="Sinninghe Damste J.S."/>
            <person name="Golyshin P.N."/>
            <person name="Rojo D."/>
            <person name="Ciordia S."/>
            <person name="Mena M.D.C."/>
            <person name="Ferrer M."/>
            <person name="Messina E."/>
            <person name="Smedile F."/>
            <person name="La Spada G."/>
            <person name="La Cono V."/>
            <person name="Yakimov M.M."/>
        </authorList>
    </citation>
    <scope>NUCLEOTIDE SEQUENCE [LARGE SCALE GENOMIC DNA]</scope>
    <source>
        <strain evidence="3">AArc-Sl</strain>
    </source>
</reference>
<sequence>MTSTDDRVAVVTAAGRGIGAACARKLADEGYIPVLLSKSGAAVDVAEELGGVGFEGSVTAPDDLAALVEAATDRYGRIDAVVNNTGHPATGPLLEIDDEAWHEGLDLVLLNVVRMARLVTPTMREAGGGSIVNISTFSAFEPSPDFPVSSVLRAGLGSFTKLYADQHAEDGIRMNSVLPGFVDSYEVDEETRAKIPMGRPAGTDEIADVVAFLCSPAASYLTGQNLRVDGGLTDSV</sequence>